<organism evidence="1 2">
    <name type="scientific">Microdochium bolleyi</name>
    <dbReference type="NCBI Taxonomy" id="196109"/>
    <lineage>
        <taxon>Eukaryota</taxon>
        <taxon>Fungi</taxon>
        <taxon>Dikarya</taxon>
        <taxon>Ascomycota</taxon>
        <taxon>Pezizomycotina</taxon>
        <taxon>Sordariomycetes</taxon>
        <taxon>Xylariomycetidae</taxon>
        <taxon>Xylariales</taxon>
        <taxon>Microdochiaceae</taxon>
        <taxon>Microdochium</taxon>
    </lineage>
</organism>
<dbReference type="InterPro" id="IPR053137">
    <property type="entry name" value="NLR-like"/>
</dbReference>
<evidence type="ECO:0000313" key="1">
    <source>
        <dbReference type="EMBL" id="KXJ87632.1"/>
    </source>
</evidence>
<dbReference type="PANTHER" id="PTHR46082">
    <property type="entry name" value="ATP/GTP-BINDING PROTEIN-RELATED"/>
    <property type="match status" value="1"/>
</dbReference>
<proteinExistence type="predicted"/>
<dbReference type="InterPro" id="IPR035994">
    <property type="entry name" value="Nucleoside_phosphorylase_sf"/>
</dbReference>
<dbReference type="GO" id="GO:0003824">
    <property type="term" value="F:catalytic activity"/>
    <property type="evidence" value="ECO:0007669"/>
    <property type="project" value="InterPro"/>
</dbReference>
<dbReference type="Gene3D" id="3.40.50.1580">
    <property type="entry name" value="Nucleoside phosphorylase domain"/>
    <property type="match status" value="1"/>
</dbReference>
<keyword evidence="2" id="KW-1185">Reference proteome</keyword>
<dbReference type="PANTHER" id="PTHR46082:SF11">
    <property type="entry name" value="AAA+ ATPASE DOMAIN-CONTAINING PROTEIN-RELATED"/>
    <property type="match status" value="1"/>
</dbReference>
<dbReference type="EMBL" id="KQ964261">
    <property type="protein sequence ID" value="KXJ87632.1"/>
    <property type="molecule type" value="Genomic_DNA"/>
</dbReference>
<name>A0A136IRQ5_9PEZI</name>
<reference evidence="2" key="1">
    <citation type="submission" date="2016-02" db="EMBL/GenBank/DDBJ databases">
        <title>Draft genome sequence of Microdochium bolleyi, a fungal endophyte of beachgrass.</title>
        <authorList>
            <consortium name="DOE Joint Genome Institute"/>
            <person name="David A.S."/>
            <person name="May G."/>
            <person name="Haridas S."/>
            <person name="Lim J."/>
            <person name="Wang M."/>
            <person name="Labutti K."/>
            <person name="Lipzen A."/>
            <person name="Barry K."/>
            <person name="Grigoriev I.V."/>
        </authorList>
    </citation>
    <scope>NUCLEOTIDE SEQUENCE [LARGE SCALE GENOMIC DNA]</scope>
    <source>
        <strain evidence="2">J235TASD1</strain>
    </source>
</reference>
<evidence type="ECO:0000313" key="2">
    <source>
        <dbReference type="Proteomes" id="UP000070501"/>
    </source>
</evidence>
<dbReference type="SUPFAM" id="SSF53167">
    <property type="entry name" value="Purine and uridine phosphorylases"/>
    <property type="match status" value="1"/>
</dbReference>
<dbReference type="InParanoid" id="A0A136IRQ5"/>
<dbReference type="OrthoDB" id="1658288at2759"/>
<accession>A0A136IRQ5</accession>
<dbReference type="AlphaFoldDB" id="A0A136IRQ5"/>
<sequence length="423" mass="47226">MAARQSSQHHSSRYLDPDIYHVVWVAPLEIEARAALAILDERHRGQFKATHGTDYIYKAGRVGDHNVVIATFPAGHVYGTNSAAALASQIKTVFPNIRFALLVGVAAGLPSAARDIRLGDVLVAMSQNDCPAVVDYELGRELEGGFQPLRQGHVLAAVPSLLGSAMGSLRLERAEAMAFMLDCYEQAFRTTSEFVDPGLDSDVLLRRGADGAKQVAERHQRNKFERTRVWYGTIGSGNRLLRNATIRDQLRDRYNLIGLEMEAAGIMNHLPTGVIRGASDYRITNIWRYLVQQKQIGADARTSLWSNLGYINEVQEGNERGSQDQQALSDKSKSLSIVHSPSDKTRILGFGDITALLEYAKFTIFEHFNNRELLQHHSAEMTRGLRAHWELIVLLRDDLKRGVSLTQYCLANHYEDLFEAALE</sequence>
<dbReference type="GO" id="GO:0009116">
    <property type="term" value="P:nucleoside metabolic process"/>
    <property type="evidence" value="ECO:0007669"/>
    <property type="project" value="InterPro"/>
</dbReference>
<dbReference type="STRING" id="196109.A0A136IRQ5"/>
<gene>
    <name evidence="1" type="ORF">Micbo1qcDRAFT_207836</name>
</gene>
<dbReference type="Proteomes" id="UP000070501">
    <property type="component" value="Unassembled WGS sequence"/>
</dbReference>
<protein>
    <submittedName>
        <fullName evidence="1">Nucleoside phosphorylase domain-containing protein</fullName>
    </submittedName>
</protein>